<reference evidence="4 5" key="1">
    <citation type="journal article" date="2019" name="Nat. Ecol. Evol.">
        <title>Megaphylogeny resolves global patterns of mushroom evolution.</title>
        <authorList>
            <person name="Varga T."/>
            <person name="Krizsan K."/>
            <person name="Foldi C."/>
            <person name="Dima B."/>
            <person name="Sanchez-Garcia M."/>
            <person name="Sanchez-Ramirez S."/>
            <person name="Szollosi G.J."/>
            <person name="Szarkandi J.G."/>
            <person name="Papp V."/>
            <person name="Albert L."/>
            <person name="Andreopoulos W."/>
            <person name="Angelini C."/>
            <person name="Antonin V."/>
            <person name="Barry K.W."/>
            <person name="Bougher N.L."/>
            <person name="Buchanan P."/>
            <person name="Buyck B."/>
            <person name="Bense V."/>
            <person name="Catcheside P."/>
            <person name="Chovatia M."/>
            <person name="Cooper J."/>
            <person name="Damon W."/>
            <person name="Desjardin D."/>
            <person name="Finy P."/>
            <person name="Geml J."/>
            <person name="Haridas S."/>
            <person name="Hughes K."/>
            <person name="Justo A."/>
            <person name="Karasinski D."/>
            <person name="Kautmanova I."/>
            <person name="Kiss B."/>
            <person name="Kocsube S."/>
            <person name="Kotiranta H."/>
            <person name="LaButti K.M."/>
            <person name="Lechner B.E."/>
            <person name="Liimatainen K."/>
            <person name="Lipzen A."/>
            <person name="Lukacs Z."/>
            <person name="Mihaltcheva S."/>
            <person name="Morgado L.N."/>
            <person name="Niskanen T."/>
            <person name="Noordeloos M.E."/>
            <person name="Ohm R.A."/>
            <person name="Ortiz-Santana B."/>
            <person name="Ovrebo C."/>
            <person name="Racz N."/>
            <person name="Riley R."/>
            <person name="Savchenko A."/>
            <person name="Shiryaev A."/>
            <person name="Soop K."/>
            <person name="Spirin V."/>
            <person name="Szebenyi C."/>
            <person name="Tomsovsky M."/>
            <person name="Tulloss R.E."/>
            <person name="Uehling J."/>
            <person name="Grigoriev I.V."/>
            <person name="Vagvolgyi C."/>
            <person name="Papp T."/>
            <person name="Martin F.M."/>
            <person name="Miettinen O."/>
            <person name="Hibbett D.S."/>
            <person name="Nagy L.G."/>
        </authorList>
    </citation>
    <scope>NUCLEOTIDE SEQUENCE [LARGE SCALE GENOMIC DNA]</scope>
    <source>
        <strain evidence="4 5">CBS 121175</strain>
    </source>
</reference>
<evidence type="ECO:0000256" key="1">
    <source>
        <dbReference type="ARBA" id="ARBA00022664"/>
    </source>
</evidence>
<keyword evidence="2" id="KW-0863">Zinc-finger</keyword>
<dbReference type="GO" id="GO:0003676">
    <property type="term" value="F:nucleic acid binding"/>
    <property type="evidence" value="ECO:0007669"/>
    <property type="project" value="InterPro"/>
</dbReference>
<protein>
    <recommendedName>
        <fullName evidence="3">CCHC-type domain-containing protein</fullName>
    </recommendedName>
</protein>
<name>A0A5C3K9Q8_COPMA</name>
<proteinExistence type="predicted"/>
<evidence type="ECO:0000259" key="3">
    <source>
        <dbReference type="PROSITE" id="PS50158"/>
    </source>
</evidence>
<feature type="domain" description="CCHC-type" evidence="3">
    <location>
        <begin position="18"/>
        <end position="34"/>
    </location>
</feature>
<dbReference type="SMART" id="SM00343">
    <property type="entry name" value="ZnF_C2HC"/>
    <property type="match status" value="2"/>
</dbReference>
<dbReference type="PROSITE" id="PS50158">
    <property type="entry name" value="ZF_CCHC"/>
    <property type="match status" value="1"/>
</dbReference>
<dbReference type="EMBL" id="ML210737">
    <property type="protein sequence ID" value="TFK16567.1"/>
    <property type="molecule type" value="Genomic_DNA"/>
</dbReference>
<organism evidence="4 5">
    <name type="scientific">Coprinopsis marcescibilis</name>
    <name type="common">Agaric fungus</name>
    <name type="synonym">Psathyrella marcescibilis</name>
    <dbReference type="NCBI Taxonomy" id="230819"/>
    <lineage>
        <taxon>Eukaryota</taxon>
        <taxon>Fungi</taxon>
        <taxon>Dikarya</taxon>
        <taxon>Basidiomycota</taxon>
        <taxon>Agaricomycotina</taxon>
        <taxon>Agaricomycetes</taxon>
        <taxon>Agaricomycetidae</taxon>
        <taxon>Agaricales</taxon>
        <taxon>Agaricineae</taxon>
        <taxon>Psathyrellaceae</taxon>
        <taxon>Coprinopsis</taxon>
    </lineage>
</organism>
<dbReference type="OrthoDB" id="2527451at2759"/>
<dbReference type="STRING" id="230819.A0A5C3K9Q8"/>
<keyword evidence="5" id="KW-1185">Reference proteome</keyword>
<evidence type="ECO:0000313" key="5">
    <source>
        <dbReference type="Proteomes" id="UP000307440"/>
    </source>
</evidence>
<evidence type="ECO:0000256" key="2">
    <source>
        <dbReference type="PROSITE-ProRule" id="PRU00047"/>
    </source>
</evidence>
<dbReference type="AlphaFoldDB" id="A0A5C3K9Q8"/>
<dbReference type="Proteomes" id="UP000307440">
    <property type="component" value="Unassembled WGS sequence"/>
</dbReference>
<dbReference type="InterPro" id="IPR001878">
    <property type="entry name" value="Znf_CCHC"/>
</dbReference>
<sequence>YTCGGVGHLSHNCVQGSKCYNCSGVGHISKDCTQTQKRACYNCREEGYVFHFFCLVGVEH</sequence>
<dbReference type="GO" id="GO:0008270">
    <property type="term" value="F:zinc ion binding"/>
    <property type="evidence" value="ECO:0007669"/>
    <property type="project" value="UniProtKB-KW"/>
</dbReference>
<feature type="non-terminal residue" evidence="4">
    <location>
        <position position="1"/>
    </location>
</feature>
<dbReference type="SUPFAM" id="SSF57756">
    <property type="entry name" value="Retrovirus zinc finger-like domains"/>
    <property type="match status" value="1"/>
</dbReference>
<keyword evidence="2" id="KW-0479">Metal-binding</keyword>
<gene>
    <name evidence="4" type="ORF">FA15DRAFT_607032</name>
</gene>
<dbReference type="Pfam" id="PF00098">
    <property type="entry name" value="zf-CCHC"/>
    <property type="match status" value="2"/>
</dbReference>
<evidence type="ECO:0000313" key="4">
    <source>
        <dbReference type="EMBL" id="TFK16567.1"/>
    </source>
</evidence>
<dbReference type="InterPro" id="IPR036875">
    <property type="entry name" value="Znf_CCHC_sf"/>
</dbReference>
<keyword evidence="2" id="KW-0862">Zinc</keyword>
<dbReference type="Gene3D" id="4.10.60.10">
    <property type="entry name" value="Zinc finger, CCHC-type"/>
    <property type="match status" value="1"/>
</dbReference>
<accession>A0A5C3K9Q8</accession>
<keyword evidence="1" id="KW-0507">mRNA processing</keyword>
<dbReference type="GO" id="GO:0006397">
    <property type="term" value="P:mRNA processing"/>
    <property type="evidence" value="ECO:0007669"/>
    <property type="project" value="UniProtKB-KW"/>
</dbReference>